<keyword evidence="3 5" id="KW-1133">Transmembrane helix</keyword>
<evidence type="ECO:0000256" key="4">
    <source>
        <dbReference type="ARBA" id="ARBA00023136"/>
    </source>
</evidence>
<feature type="transmembrane region" description="Helical" evidence="5">
    <location>
        <begin position="319"/>
        <end position="343"/>
    </location>
</feature>
<gene>
    <name evidence="8" type="primary">LOC106474540</name>
</gene>
<dbReference type="InterPro" id="IPR011701">
    <property type="entry name" value="MFS"/>
</dbReference>
<dbReference type="PANTHER" id="PTHR11360">
    <property type="entry name" value="MONOCARBOXYLATE TRANSPORTER"/>
    <property type="match status" value="1"/>
</dbReference>
<dbReference type="InterPro" id="IPR050327">
    <property type="entry name" value="Proton-linked_MCT"/>
</dbReference>
<dbReference type="InterPro" id="IPR001958">
    <property type="entry name" value="Tet-R_TetA/multi-R_MdtG-like"/>
</dbReference>
<feature type="transmembrane region" description="Helical" evidence="5">
    <location>
        <begin position="62"/>
        <end position="82"/>
    </location>
</feature>
<reference evidence="8" key="1">
    <citation type="submission" date="2025-08" db="UniProtKB">
        <authorList>
            <consortium name="RefSeq"/>
        </authorList>
    </citation>
    <scope>IDENTIFICATION</scope>
    <source>
        <tissue evidence="8">Muscle</tissue>
    </source>
</reference>
<comment type="subcellular location">
    <subcellularLocation>
        <location evidence="1">Membrane</location>
        <topology evidence="1">Multi-pass membrane protein</topology>
    </subcellularLocation>
</comment>
<evidence type="ECO:0000256" key="1">
    <source>
        <dbReference type="ARBA" id="ARBA00004141"/>
    </source>
</evidence>
<evidence type="ECO:0000256" key="5">
    <source>
        <dbReference type="SAM" id="Phobius"/>
    </source>
</evidence>
<dbReference type="Pfam" id="PF07690">
    <property type="entry name" value="MFS_1"/>
    <property type="match status" value="2"/>
</dbReference>
<dbReference type="Gene3D" id="1.20.1250.20">
    <property type="entry name" value="MFS general substrate transporter like domains"/>
    <property type="match status" value="2"/>
</dbReference>
<feature type="transmembrane region" description="Helical" evidence="5">
    <location>
        <begin position="355"/>
        <end position="377"/>
    </location>
</feature>
<keyword evidence="4 5" id="KW-0472">Membrane</keyword>
<feature type="transmembrane region" description="Helical" evidence="5">
    <location>
        <begin position="21"/>
        <end position="42"/>
    </location>
</feature>
<dbReference type="InterPro" id="IPR036259">
    <property type="entry name" value="MFS_trans_sf"/>
</dbReference>
<feature type="transmembrane region" description="Helical" evidence="5">
    <location>
        <begin position="115"/>
        <end position="137"/>
    </location>
</feature>
<protein>
    <submittedName>
        <fullName evidence="8">Monocarboxylate transporter 13-like isoform X1</fullName>
    </submittedName>
</protein>
<dbReference type="InterPro" id="IPR020846">
    <property type="entry name" value="MFS_dom"/>
</dbReference>
<proteinExistence type="predicted"/>
<sequence length="514" mass="56677">MTRVFSERRNTLVNEPDKGRAWLIAVACSIISFFLFGIFRSYGILYLEIITTFQTTRAQASWPHSLCGTIFNLVGILVGLLGHHLSYRSIVTSGMFLLALSASLCYFAQSLTHLILFLGVLQGIALGIALPMLPVIICRSFQKYRAFAIGLACAGATISSFVFPPLLEFLLYSYTLRGAMLIMGGVVLHSVIFAMFLRPPVRIYSKTPECAVHNEAMVLTLSLLKKDELSVQPDERIKARKIVKPLNNSLPIAIQDETKESNELHSQDASPTVLICGTNDHNTPEKFQEPIQQLHDKNNKNTKSFVGSLRVLLSLCSNLMFILIAVTHSIFFGTMHTFFMIITDFAVDQGVPDSAAGYLIIGFSAGDTLGSILIPWVIDQFSVKRKSSIIVSMLLLGVFFALFSVASTNFTLHLLCSGCGILAGLARVLITVVVPEYLGLEDQAIAQGLLMFVVGITSLCRPVLVGYFRDNIGAYNNLFHTLGILDIVVALMWTLEPIILRQRVSITQKEVTVK</sequence>
<organism evidence="7 8">
    <name type="scientific">Limulus polyphemus</name>
    <name type="common">Atlantic horseshoe crab</name>
    <dbReference type="NCBI Taxonomy" id="6850"/>
    <lineage>
        <taxon>Eukaryota</taxon>
        <taxon>Metazoa</taxon>
        <taxon>Ecdysozoa</taxon>
        <taxon>Arthropoda</taxon>
        <taxon>Chelicerata</taxon>
        <taxon>Merostomata</taxon>
        <taxon>Xiphosura</taxon>
        <taxon>Limulidae</taxon>
        <taxon>Limulus</taxon>
    </lineage>
</organism>
<evidence type="ECO:0000313" key="7">
    <source>
        <dbReference type="Proteomes" id="UP000694941"/>
    </source>
</evidence>
<feature type="transmembrane region" description="Helical" evidence="5">
    <location>
        <begin position="446"/>
        <end position="468"/>
    </location>
</feature>
<evidence type="ECO:0000313" key="8">
    <source>
        <dbReference type="RefSeq" id="XP_022258575.1"/>
    </source>
</evidence>
<dbReference type="Proteomes" id="UP000694941">
    <property type="component" value="Unplaced"/>
</dbReference>
<evidence type="ECO:0000256" key="3">
    <source>
        <dbReference type="ARBA" id="ARBA00022989"/>
    </source>
</evidence>
<feature type="transmembrane region" description="Helical" evidence="5">
    <location>
        <begin position="89"/>
        <end position="109"/>
    </location>
</feature>
<feature type="domain" description="Major facilitator superfamily (MFS) profile" evidence="6">
    <location>
        <begin position="21"/>
        <end position="501"/>
    </location>
</feature>
<feature type="transmembrane region" description="Helical" evidence="5">
    <location>
        <begin position="474"/>
        <end position="495"/>
    </location>
</feature>
<feature type="transmembrane region" description="Helical" evidence="5">
    <location>
        <begin position="179"/>
        <end position="197"/>
    </location>
</feature>
<feature type="transmembrane region" description="Helical" evidence="5">
    <location>
        <begin position="144"/>
        <end position="167"/>
    </location>
</feature>
<dbReference type="SUPFAM" id="SSF103473">
    <property type="entry name" value="MFS general substrate transporter"/>
    <property type="match status" value="1"/>
</dbReference>
<accession>A0ABM1TRR9</accession>
<dbReference type="PRINTS" id="PR01035">
    <property type="entry name" value="TCRTETA"/>
</dbReference>
<evidence type="ECO:0000256" key="2">
    <source>
        <dbReference type="ARBA" id="ARBA00022692"/>
    </source>
</evidence>
<dbReference type="PANTHER" id="PTHR11360:SF303">
    <property type="entry name" value="MAJOR FACILITATOR SUPERFAMILY (MFS) PROFILE DOMAIN-CONTAINING PROTEIN"/>
    <property type="match status" value="1"/>
</dbReference>
<dbReference type="GeneID" id="106474540"/>
<keyword evidence="2 5" id="KW-0812">Transmembrane</keyword>
<dbReference type="PROSITE" id="PS50850">
    <property type="entry name" value="MFS"/>
    <property type="match status" value="1"/>
</dbReference>
<evidence type="ECO:0000259" key="6">
    <source>
        <dbReference type="PROSITE" id="PS50850"/>
    </source>
</evidence>
<dbReference type="RefSeq" id="XP_022258575.1">
    <property type="nucleotide sequence ID" value="XM_022402867.1"/>
</dbReference>
<name>A0ABM1TRR9_LIMPO</name>
<feature type="transmembrane region" description="Helical" evidence="5">
    <location>
        <begin position="389"/>
        <end position="406"/>
    </location>
</feature>
<keyword evidence="7" id="KW-1185">Reference proteome</keyword>
<feature type="transmembrane region" description="Helical" evidence="5">
    <location>
        <begin position="412"/>
        <end position="434"/>
    </location>
</feature>